<proteinExistence type="predicted"/>
<evidence type="ECO:0000256" key="2">
    <source>
        <dbReference type="ARBA" id="ARBA00022679"/>
    </source>
</evidence>
<dbReference type="GO" id="GO:0008171">
    <property type="term" value="F:O-methyltransferase activity"/>
    <property type="evidence" value="ECO:0007669"/>
    <property type="project" value="InterPro"/>
</dbReference>
<organism evidence="4 5">
    <name type="scientific">Corynebacterium kroppenstedtii</name>
    <dbReference type="NCBI Taxonomy" id="161879"/>
    <lineage>
        <taxon>Bacteria</taxon>
        <taxon>Bacillati</taxon>
        <taxon>Actinomycetota</taxon>
        <taxon>Actinomycetes</taxon>
        <taxon>Mycobacteriales</taxon>
        <taxon>Corynebacteriaceae</taxon>
        <taxon>Corynebacterium</taxon>
    </lineage>
</organism>
<evidence type="ECO:0000256" key="3">
    <source>
        <dbReference type="ARBA" id="ARBA00022691"/>
    </source>
</evidence>
<evidence type="ECO:0000313" key="4">
    <source>
        <dbReference type="EMBL" id="PZR05060.1"/>
    </source>
</evidence>
<dbReference type="GO" id="GO:0032259">
    <property type="term" value="P:methylation"/>
    <property type="evidence" value="ECO:0007669"/>
    <property type="project" value="UniProtKB-KW"/>
</dbReference>
<sequence>MTDSALDLMTDFINTTTDESDAMGFARDAADELGLTAPDELTASFLTTISSSYCRDKSAVVVSPSACVSGLAILAGMSSNGHVTCIDTEAIHQRVARQAFTAANIRSNQYRFLPSRPLEVMTRLAARSYSLIYAEIAPADASTLVDEALELLEPGGLIILADILLDGTIANPARKDRDTAAARRLDESLRDREDIYLSRLPLGAGMVLISRNEDAPAS</sequence>
<keyword evidence="2 4" id="KW-0808">Transferase</keyword>
<dbReference type="SUPFAM" id="SSF53335">
    <property type="entry name" value="S-adenosyl-L-methionine-dependent methyltransferases"/>
    <property type="match status" value="1"/>
</dbReference>
<dbReference type="AlphaFoldDB" id="A0A2W5SQS6"/>
<protein>
    <submittedName>
        <fullName evidence="4">Methyltransferase</fullName>
    </submittedName>
</protein>
<keyword evidence="1 4" id="KW-0489">Methyltransferase</keyword>
<accession>A0A2W5SQS6</accession>
<dbReference type="Gene3D" id="3.40.50.150">
    <property type="entry name" value="Vaccinia Virus protein VP39"/>
    <property type="match status" value="1"/>
</dbReference>
<dbReference type="RefSeq" id="WP_303974469.1">
    <property type="nucleotide sequence ID" value="NZ_CAKZHK010000008.1"/>
</dbReference>
<name>A0A2W5SQS6_9CORY</name>
<evidence type="ECO:0000313" key="5">
    <source>
        <dbReference type="Proteomes" id="UP000249432"/>
    </source>
</evidence>
<reference evidence="4 5" key="1">
    <citation type="submission" date="2017-08" db="EMBL/GenBank/DDBJ databases">
        <title>Infants hospitalized years apart are colonized by the same room-sourced microbial strains.</title>
        <authorList>
            <person name="Brooks B."/>
            <person name="Olm M.R."/>
            <person name="Firek B.A."/>
            <person name="Baker R."/>
            <person name="Thomas B.C."/>
            <person name="Morowitz M.J."/>
            <person name="Banfield J.F."/>
        </authorList>
    </citation>
    <scope>NUCLEOTIDE SEQUENCE [LARGE SCALE GENOMIC DNA]</scope>
    <source>
        <strain evidence="4">S2_003_000_R1_3</strain>
    </source>
</reference>
<keyword evidence="3" id="KW-0949">S-adenosyl-L-methionine</keyword>
<dbReference type="Proteomes" id="UP000249432">
    <property type="component" value="Unassembled WGS sequence"/>
</dbReference>
<evidence type="ECO:0000256" key="1">
    <source>
        <dbReference type="ARBA" id="ARBA00022603"/>
    </source>
</evidence>
<dbReference type="EMBL" id="QFRA01000009">
    <property type="protein sequence ID" value="PZR05060.1"/>
    <property type="molecule type" value="Genomic_DNA"/>
</dbReference>
<gene>
    <name evidence="4" type="ORF">DI525_05205</name>
</gene>
<comment type="caution">
    <text evidence="4">The sequence shown here is derived from an EMBL/GenBank/DDBJ whole genome shotgun (WGS) entry which is preliminary data.</text>
</comment>
<dbReference type="Pfam" id="PF01596">
    <property type="entry name" value="Methyltransf_3"/>
    <property type="match status" value="1"/>
</dbReference>
<dbReference type="InterPro" id="IPR029063">
    <property type="entry name" value="SAM-dependent_MTases_sf"/>
</dbReference>
<dbReference type="InterPro" id="IPR002935">
    <property type="entry name" value="SAM_O-MeTrfase"/>
</dbReference>